<comment type="similarity">
    <text evidence="2">Belongs to the CD225/Dispanin family.</text>
</comment>
<sequence length="124" mass="13510">MSDKGDSLPHLTFPEQQQVLPPRGQVIHATTVRHVRIPEPPPNPHMCLSVLKCLFCCWPLGLVAIVKSFDVQSALAAGDIPRAEKSSKIAVKLNMAAIMFGMVIIVVNLILFLGGLPNQNQYGN</sequence>
<evidence type="ECO:0000256" key="6">
    <source>
        <dbReference type="SAM" id="Phobius"/>
    </source>
</evidence>
<accession>A0ABM0MAV2</accession>
<organism evidence="7 8">
    <name type="scientific">Saccoglossus kowalevskii</name>
    <name type="common">Acorn worm</name>
    <dbReference type="NCBI Taxonomy" id="10224"/>
    <lineage>
        <taxon>Eukaryota</taxon>
        <taxon>Metazoa</taxon>
        <taxon>Hemichordata</taxon>
        <taxon>Enteropneusta</taxon>
        <taxon>Harrimaniidae</taxon>
        <taxon>Saccoglossus</taxon>
    </lineage>
</organism>
<evidence type="ECO:0000256" key="5">
    <source>
        <dbReference type="ARBA" id="ARBA00023136"/>
    </source>
</evidence>
<evidence type="ECO:0000256" key="1">
    <source>
        <dbReference type="ARBA" id="ARBA00004370"/>
    </source>
</evidence>
<dbReference type="InterPro" id="IPR007593">
    <property type="entry name" value="CD225/Dispanin_fam"/>
</dbReference>
<evidence type="ECO:0000256" key="2">
    <source>
        <dbReference type="ARBA" id="ARBA00006843"/>
    </source>
</evidence>
<keyword evidence="4 6" id="KW-1133">Transmembrane helix</keyword>
<comment type="subcellular location">
    <subcellularLocation>
        <location evidence="1">Membrane</location>
    </subcellularLocation>
</comment>
<gene>
    <name evidence="8" type="primary">LOC102809087</name>
</gene>
<dbReference type="Proteomes" id="UP000694865">
    <property type="component" value="Unplaced"/>
</dbReference>
<proteinExistence type="inferred from homology"/>
<dbReference type="InterPro" id="IPR051423">
    <property type="entry name" value="CD225/Dispanin"/>
</dbReference>
<dbReference type="Pfam" id="PF04505">
    <property type="entry name" value="CD225"/>
    <property type="match status" value="1"/>
</dbReference>
<evidence type="ECO:0000313" key="8">
    <source>
        <dbReference type="RefSeq" id="XP_006817143.1"/>
    </source>
</evidence>
<dbReference type="RefSeq" id="XP_006817143.1">
    <property type="nucleotide sequence ID" value="XM_006817080.1"/>
</dbReference>
<keyword evidence="5 6" id="KW-0472">Membrane</keyword>
<name>A0ABM0MAV2_SACKO</name>
<evidence type="ECO:0000313" key="7">
    <source>
        <dbReference type="Proteomes" id="UP000694865"/>
    </source>
</evidence>
<evidence type="ECO:0000256" key="4">
    <source>
        <dbReference type="ARBA" id="ARBA00022989"/>
    </source>
</evidence>
<keyword evidence="7" id="KW-1185">Reference proteome</keyword>
<dbReference type="PANTHER" id="PTHR14948:SF25">
    <property type="entry name" value="DUF4190 DOMAIN-CONTAINING PROTEIN"/>
    <property type="match status" value="1"/>
</dbReference>
<keyword evidence="3 6" id="KW-0812">Transmembrane</keyword>
<dbReference type="GeneID" id="102809087"/>
<dbReference type="PANTHER" id="PTHR14948">
    <property type="entry name" value="NG5"/>
    <property type="match status" value="1"/>
</dbReference>
<feature type="transmembrane region" description="Helical" evidence="6">
    <location>
        <begin position="95"/>
        <end position="116"/>
    </location>
</feature>
<protein>
    <submittedName>
        <fullName evidence="8">Proline-rich transmembrane protein 1-like</fullName>
    </submittedName>
</protein>
<evidence type="ECO:0000256" key="3">
    <source>
        <dbReference type="ARBA" id="ARBA00022692"/>
    </source>
</evidence>
<reference evidence="8" key="1">
    <citation type="submission" date="2025-08" db="UniProtKB">
        <authorList>
            <consortium name="RefSeq"/>
        </authorList>
    </citation>
    <scope>IDENTIFICATION</scope>
    <source>
        <tissue evidence="8">Testes</tissue>
    </source>
</reference>